<dbReference type="InterPro" id="IPR023799">
    <property type="entry name" value="RbfA_dom_sf"/>
</dbReference>
<accession>A0A2T9YK79</accession>
<proteinExistence type="predicted"/>
<dbReference type="EMBL" id="MBFT01000348">
    <property type="protein sequence ID" value="PVU92737.1"/>
    <property type="molecule type" value="Genomic_DNA"/>
</dbReference>
<dbReference type="InterPro" id="IPR015946">
    <property type="entry name" value="KH_dom-like_a/b"/>
</dbReference>
<gene>
    <name evidence="2" type="ORF">BB559_003623</name>
</gene>
<protein>
    <submittedName>
        <fullName evidence="2">Uncharacterized protein</fullName>
    </submittedName>
</protein>
<name>A0A2T9YK79_9FUNG</name>
<comment type="caution">
    <text evidence="2">The sequence shown here is derived from an EMBL/GenBank/DDBJ whole genome shotgun (WGS) entry which is preliminary data.</text>
</comment>
<dbReference type="AlphaFoldDB" id="A0A2T9YK79"/>
<dbReference type="Proteomes" id="UP000245699">
    <property type="component" value="Unassembled WGS sequence"/>
</dbReference>
<evidence type="ECO:0000313" key="2">
    <source>
        <dbReference type="EMBL" id="PVU92737.1"/>
    </source>
</evidence>
<dbReference type="SUPFAM" id="SSF89919">
    <property type="entry name" value="Ribosome-binding factor A, RbfA"/>
    <property type="match status" value="1"/>
</dbReference>
<organism evidence="2 3">
    <name type="scientific">Furculomyces boomerangus</name>
    <dbReference type="NCBI Taxonomy" id="61424"/>
    <lineage>
        <taxon>Eukaryota</taxon>
        <taxon>Fungi</taxon>
        <taxon>Fungi incertae sedis</taxon>
        <taxon>Zoopagomycota</taxon>
        <taxon>Kickxellomycotina</taxon>
        <taxon>Harpellomycetes</taxon>
        <taxon>Harpellales</taxon>
        <taxon>Harpellaceae</taxon>
        <taxon>Furculomyces</taxon>
    </lineage>
</organism>
<reference evidence="2 3" key="1">
    <citation type="journal article" date="2018" name="MBio">
        <title>Comparative Genomics Reveals the Core Gene Toolbox for the Fungus-Insect Symbiosis.</title>
        <authorList>
            <person name="Wang Y."/>
            <person name="Stata M."/>
            <person name="Wang W."/>
            <person name="Stajich J.E."/>
            <person name="White M.M."/>
            <person name="Moncalvo J.M."/>
        </authorList>
    </citation>
    <scope>NUCLEOTIDE SEQUENCE [LARGE SCALE GENOMIC DNA]</scope>
    <source>
        <strain evidence="2 3">AUS-77-4</strain>
    </source>
</reference>
<sequence>MGNIKINFCLYKEQQEDNKGENEFLGETNAEVKKLRSRSGGKNENSSQKSFDGKGNGTAEADFKYKKLLEFDTKLLKTCQEILSGEDLPSSFLSPINWTLISVDASGNYKTAKVFYSINHLEIDRKNASYERVFRKIIKESAPFISELVTARLNLRTTIKLLFVNTGSNTYSPR</sequence>
<dbReference type="Gene3D" id="3.30.300.20">
    <property type="match status" value="1"/>
</dbReference>
<feature type="region of interest" description="Disordered" evidence="1">
    <location>
        <begin position="33"/>
        <end position="56"/>
    </location>
</feature>
<evidence type="ECO:0000313" key="3">
    <source>
        <dbReference type="Proteomes" id="UP000245699"/>
    </source>
</evidence>
<keyword evidence="3" id="KW-1185">Reference proteome</keyword>
<evidence type="ECO:0000256" key="1">
    <source>
        <dbReference type="SAM" id="MobiDB-lite"/>
    </source>
</evidence>
<feature type="compositionally biased region" description="Polar residues" evidence="1">
    <location>
        <begin position="40"/>
        <end position="50"/>
    </location>
</feature>